<accession>B3RTP6</accession>
<evidence type="ECO:0000313" key="7">
    <source>
        <dbReference type="EMBL" id="EDV25665.1"/>
    </source>
</evidence>
<dbReference type="InterPro" id="IPR056180">
    <property type="entry name" value="ZPR1_jr_dom"/>
</dbReference>
<dbReference type="GO" id="GO:0005737">
    <property type="term" value="C:cytoplasm"/>
    <property type="evidence" value="ECO:0000318"/>
    <property type="project" value="GO_Central"/>
</dbReference>
<dbReference type="HOGENOM" id="CLU_024138_5_0_1"/>
<organism evidence="7 8">
    <name type="scientific">Trichoplax adhaerens</name>
    <name type="common">Trichoplax reptans</name>
    <dbReference type="NCBI Taxonomy" id="10228"/>
    <lineage>
        <taxon>Eukaryota</taxon>
        <taxon>Metazoa</taxon>
        <taxon>Placozoa</taxon>
        <taxon>Uniplacotomia</taxon>
        <taxon>Trichoplacea</taxon>
        <taxon>Trichoplacidae</taxon>
        <taxon>Trichoplax</taxon>
    </lineage>
</organism>
<dbReference type="InParanoid" id="B3RTP6"/>
<dbReference type="PhylomeDB" id="B3RTP6"/>
<evidence type="ECO:0000256" key="1">
    <source>
        <dbReference type="ARBA" id="ARBA00008354"/>
    </source>
</evidence>
<dbReference type="Pfam" id="PF22794">
    <property type="entry name" value="jr-ZPR1"/>
    <property type="match status" value="2"/>
</dbReference>
<dbReference type="InterPro" id="IPR042452">
    <property type="entry name" value="ZPR1_Znf1/2"/>
</dbReference>
<feature type="domain" description="Zinc finger ZPR1-type" evidence="6">
    <location>
        <begin position="223"/>
        <end position="381"/>
    </location>
</feature>
<keyword evidence="4" id="KW-0862">Zinc</keyword>
<dbReference type="STRING" id="10228.B3RTP6"/>
<dbReference type="InterPro" id="IPR042451">
    <property type="entry name" value="ZPR1_A/B_dom"/>
</dbReference>
<dbReference type="EMBL" id="DS985244">
    <property type="protein sequence ID" value="EDV25665.1"/>
    <property type="molecule type" value="Genomic_DNA"/>
</dbReference>
<dbReference type="OrthoDB" id="308464at2759"/>
<dbReference type="Gene3D" id="2.60.120.1040">
    <property type="entry name" value="ZPR1, A/B domain"/>
    <property type="match status" value="2"/>
</dbReference>
<feature type="compositionally biased region" description="Polar residues" evidence="5">
    <location>
        <begin position="1"/>
        <end position="10"/>
    </location>
</feature>
<dbReference type="FunFam" id="2.20.25.420:FF:000001">
    <property type="entry name" value="Zinc finger protein ZPR1"/>
    <property type="match status" value="1"/>
</dbReference>
<dbReference type="Pfam" id="PF03367">
    <property type="entry name" value="Zn_ribbon_ZPR1"/>
    <property type="match status" value="2"/>
</dbReference>
<name>B3RTP6_TRIAD</name>
<dbReference type="SMART" id="SM00709">
    <property type="entry name" value="Zpr1"/>
    <property type="match status" value="2"/>
</dbReference>
<protein>
    <recommendedName>
        <fullName evidence="6">Zinc finger ZPR1-type domain-containing protein</fullName>
    </recommendedName>
</protein>
<dbReference type="eggNOG" id="KOG2703">
    <property type="taxonomic scope" value="Eukaryota"/>
</dbReference>
<dbReference type="FunFam" id="2.20.25.420:FF:000002">
    <property type="entry name" value="Zinc finger protein ZPR1"/>
    <property type="match status" value="1"/>
</dbReference>
<dbReference type="Proteomes" id="UP000009022">
    <property type="component" value="Unassembled WGS sequence"/>
</dbReference>
<evidence type="ECO:0000256" key="3">
    <source>
        <dbReference type="ARBA" id="ARBA00022771"/>
    </source>
</evidence>
<dbReference type="InterPro" id="IPR040141">
    <property type="entry name" value="ZPR1"/>
</dbReference>
<dbReference type="InterPro" id="IPR004457">
    <property type="entry name" value="Znf_ZPR1"/>
</dbReference>
<dbReference type="NCBIfam" id="TIGR00310">
    <property type="entry name" value="ZPR1_znf"/>
    <property type="match status" value="2"/>
</dbReference>
<reference evidence="7 8" key="1">
    <citation type="journal article" date="2008" name="Nature">
        <title>The Trichoplax genome and the nature of placozoans.</title>
        <authorList>
            <person name="Srivastava M."/>
            <person name="Begovic E."/>
            <person name="Chapman J."/>
            <person name="Putnam N.H."/>
            <person name="Hellsten U."/>
            <person name="Kawashima T."/>
            <person name="Kuo A."/>
            <person name="Mitros T."/>
            <person name="Salamov A."/>
            <person name="Carpenter M.L."/>
            <person name="Signorovitch A.Y."/>
            <person name="Moreno M.A."/>
            <person name="Kamm K."/>
            <person name="Grimwood J."/>
            <person name="Schmutz J."/>
            <person name="Shapiro H."/>
            <person name="Grigoriev I.V."/>
            <person name="Buss L.W."/>
            <person name="Schierwater B."/>
            <person name="Dellaporta S.L."/>
            <person name="Rokhsar D.S."/>
        </authorList>
    </citation>
    <scope>NUCLEOTIDE SEQUENCE [LARGE SCALE GENOMIC DNA]</scope>
    <source>
        <strain evidence="7 8">Grell-BS-1999</strain>
    </source>
</reference>
<proteinExistence type="inferred from homology"/>
<dbReference type="FunFam" id="2.60.120.1040:FF:000003">
    <property type="entry name" value="Zinc finger protein zpr1"/>
    <property type="match status" value="2"/>
</dbReference>
<evidence type="ECO:0000256" key="5">
    <source>
        <dbReference type="SAM" id="MobiDB-lite"/>
    </source>
</evidence>
<dbReference type="PANTHER" id="PTHR10876">
    <property type="entry name" value="ZINC FINGER PROTEIN ZPR1"/>
    <property type="match status" value="1"/>
</dbReference>
<dbReference type="GO" id="GO:0005634">
    <property type="term" value="C:nucleus"/>
    <property type="evidence" value="ECO:0000318"/>
    <property type="project" value="GO_Central"/>
</dbReference>
<feature type="domain" description="Zinc finger ZPR1-type" evidence="6">
    <location>
        <begin position="30"/>
        <end position="189"/>
    </location>
</feature>
<gene>
    <name evidence="7" type="ORF">TRIADDRAFT_63291</name>
</gene>
<dbReference type="RefSeq" id="XP_002111698.1">
    <property type="nucleotide sequence ID" value="XM_002111662.1"/>
</dbReference>
<keyword evidence="3" id="KW-0863">Zinc-finger</keyword>
<dbReference type="GeneID" id="6753416"/>
<evidence type="ECO:0000259" key="6">
    <source>
        <dbReference type="SMART" id="SM00709"/>
    </source>
</evidence>
<dbReference type="GO" id="GO:0008270">
    <property type="term" value="F:zinc ion binding"/>
    <property type="evidence" value="ECO:0007669"/>
    <property type="project" value="UniProtKB-KW"/>
</dbReference>
<evidence type="ECO:0000313" key="8">
    <source>
        <dbReference type="Proteomes" id="UP000009022"/>
    </source>
</evidence>
<evidence type="ECO:0000256" key="2">
    <source>
        <dbReference type="ARBA" id="ARBA00022723"/>
    </source>
</evidence>
<evidence type="ECO:0000256" key="4">
    <source>
        <dbReference type="ARBA" id="ARBA00022833"/>
    </source>
</evidence>
<dbReference type="PANTHER" id="PTHR10876:SF0">
    <property type="entry name" value="ZINC FINGER PROTEIN ZPR1"/>
    <property type="match status" value="1"/>
</dbReference>
<dbReference type="CTD" id="6753416"/>
<dbReference type="Gene3D" id="2.20.25.420">
    <property type="entry name" value="ZPR1, zinc finger domain"/>
    <property type="match status" value="2"/>
</dbReference>
<dbReference type="KEGG" id="tad:TRIADDRAFT_63291"/>
<feature type="region of interest" description="Disordered" evidence="5">
    <location>
        <begin position="1"/>
        <end position="22"/>
    </location>
</feature>
<comment type="similarity">
    <text evidence="1">Belongs to the ZPR1 family.</text>
</comment>
<keyword evidence="2" id="KW-0479">Metal-binding</keyword>
<keyword evidence="8" id="KW-1185">Reference proteome</keyword>
<sequence>MADNQPSSNKPLFRQIEPDDDSPEISEIESLCMNCHENGTTRMMLTKIPMFREIIIMSFRCPHCYMENNEVQFGGKFEEQGCRYTLRVKDAKDLNRQIIKSDWCVAKIPQLDFEIPALPGQSAVLTTIEGLLQRTIDGLKILQPERRIAEPEVAAKIDEFIARIEKYLYGDEEFSLVLEDPAGNSFIENPYFPDHDTSMIVENYVRTKQDNLSLGLQVIVFATNCPSCLTPSQTRMVPVQIPHFKEVIIMALTCEACGFKTNEVKSGAGMSEKGIRLTLNITSPQDMSRDVLKSETCTIVLPAFPFEWHTGVSGGKFTTVEGLLTNLKEELERLNPLGLGDSSDGVNKMHQIVSFVDAIITGKEKTVLILDDPAGNSFIQSDCLPDPDPNLLIEHYQRTDEQDDELGIKDMCVENYEILGEKENDEDAE</sequence>
<dbReference type="AlphaFoldDB" id="B3RTP6"/>
<dbReference type="OMA" id="FREVVIM"/>